<dbReference type="GO" id="GO:0005737">
    <property type="term" value="C:cytoplasm"/>
    <property type="evidence" value="ECO:0007669"/>
    <property type="project" value="TreeGrafter"/>
</dbReference>
<feature type="region of interest" description="Disordered" evidence="4">
    <location>
        <begin position="746"/>
        <end position="770"/>
    </location>
</feature>
<dbReference type="InterPro" id="IPR001680">
    <property type="entry name" value="WD40_rpt"/>
</dbReference>
<gene>
    <name evidence="5" type="ORF">KFK09_002500</name>
</gene>
<accession>A0A8T3C1H5</accession>
<dbReference type="InterPro" id="IPR036322">
    <property type="entry name" value="WD40_repeat_dom_sf"/>
</dbReference>
<evidence type="ECO:0000256" key="4">
    <source>
        <dbReference type="SAM" id="MobiDB-lite"/>
    </source>
</evidence>
<dbReference type="SMART" id="SM00320">
    <property type="entry name" value="WD40"/>
    <property type="match status" value="4"/>
</dbReference>
<feature type="compositionally biased region" description="Basic and acidic residues" evidence="4">
    <location>
        <begin position="1016"/>
        <end position="1042"/>
    </location>
</feature>
<dbReference type="GO" id="GO:0006893">
    <property type="term" value="P:Golgi to plasma membrane transport"/>
    <property type="evidence" value="ECO:0007669"/>
    <property type="project" value="TreeGrafter"/>
</dbReference>
<sequence length="1114" mass="122127">MFVKHLLEKAMGQNSQHGNMTSSSNDFQVAMHYGIPYTASILAFDAVQRLLAIGTLDGRIKIIGGDNIEGLLISPKKLPYKYLEFLDNKGFIMGVSNENDIQVWDLQCRKLSYSLQWESNITAFAVISGTYLMYVGDEKGLLSVLQYDADEGKLFRMPYCIPPKPLSESVGVSIPDQQQIVGILPQPGTSGTRVLIAYENGLIILWDICESCAISVRSSRDLQLKGKEHSEPLSDASNDLPDSVVDEQEEKEICSICWVSNSGSILAVGYIDGDILLWDLSVSSSVKGKESTVSSKNVVKLQLASGDRRLPVIVLHWSANAKANNDKCGQLFIYGGDDMGSEEVITVLNLEWTTGIDTVRCTSDAELNLNGSFADMILVPNAGSANLNSTAALFILTNPGQINVYDDAALSLLKSTEGDARACAGKFPVVVPTIDPLITVARLFSLPMDQNSSKALLKKAFAKGNIKPTLLNGTKWPLTGGVPSESTVSEDNGIDRLYIAGYQDGSVRIWDATHPILAQMLVLDDKVANIKADDQSRSVSALDFCFLNISLAVGNEFGLVRVYKLQGGTNHSNIIFVNGNKHDVHPVRQGEGFHCTAVFTLSSPIRTLQFANCGDKLAVGFESGKVAMLDLTSYATLFQTDCLSSTSSQVISIAMELNPLVNTMISSPKHPRPEDLKESSELLMFILTKNGHVIVVDSISGNTLNSMSKPTKKESAAISMYVIDSTTVSEILDERQQVLDDYLSKSDSKNYDSSNNRKQGIEQHSSDASNSSDLLLDPLLLLCYENSLRLYSVKSVLQGESHSCRKIKLARHCCWSTIFRKRDEKSCGLILLYQTGDLEIRSLPNLEIVSGSSLMSILRWSFKTNMEKTMSSYDNGQISMVNGCEVAFVSLLACENDFRIPESLPCLHDKVLAAAADSALTHYASQKNKQDSSPRILIGLIKGLKGSRAESNADTSDHTVRPGFGKIEDYFLKDPFSEPSLVATDRQEIELSIDDIEIDDSLPVASSSSSVSSSSDPKKQKKKDENKDREKLFDGAKNDAKPRVRTPQEILTKYKFGGDAAAAAAHAKDKLAERQEKLERLKKNTEELQSGAENFASLANELVKTMENKKWWKL</sequence>
<comment type="caution">
    <text evidence="5">The sequence shown here is derived from an EMBL/GenBank/DDBJ whole genome shotgun (WGS) entry which is preliminary data.</text>
</comment>
<dbReference type="Gene3D" id="1.20.5.110">
    <property type="match status" value="1"/>
</dbReference>
<dbReference type="Gene3D" id="2.130.10.10">
    <property type="entry name" value="YVTN repeat-like/Quinoprotein amine dehydrogenase"/>
    <property type="match status" value="2"/>
</dbReference>
<dbReference type="PANTHER" id="PTHR10241">
    <property type="entry name" value="LETHAL 2 GIANT LARVAE PROTEIN"/>
    <property type="match status" value="1"/>
</dbReference>
<name>A0A8T3C1H5_DENNO</name>
<dbReference type="GO" id="GO:0019905">
    <property type="term" value="F:syntaxin binding"/>
    <property type="evidence" value="ECO:0007669"/>
    <property type="project" value="TreeGrafter"/>
</dbReference>
<dbReference type="GO" id="GO:0005096">
    <property type="term" value="F:GTPase activator activity"/>
    <property type="evidence" value="ECO:0007669"/>
    <property type="project" value="TreeGrafter"/>
</dbReference>
<proteinExistence type="inferred from homology"/>
<dbReference type="GO" id="GO:0045159">
    <property type="term" value="F:myosin II binding"/>
    <property type="evidence" value="ECO:0007669"/>
    <property type="project" value="TreeGrafter"/>
</dbReference>
<dbReference type="InterPro" id="IPR015943">
    <property type="entry name" value="WD40/YVTN_repeat-like_dom_sf"/>
</dbReference>
<comment type="similarity">
    <text evidence="1">Belongs to the WD repeat L(2)GL family.</text>
</comment>
<evidence type="ECO:0008006" key="7">
    <source>
        <dbReference type="Google" id="ProtNLM"/>
    </source>
</evidence>
<dbReference type="GO" id="GO:0006887">
    <property type="term" value="P:exocytosis"/>
    <property type="evidence" value="ECO:0007669"/>
    <property type="project" value="UniProtKB-KW"/>
</dbReference>
<keyword evidence="2" id="KW-0268">Exocytosis</keyword>
<dbReference type="EMBL" id="JAGYWB010000003">
    <property type="protein sequence ID" value="KAI0526907.1"/>
    <property type="molecule type" value="Genomic_DNA"/>
</dbReference>
<dbReference type="OrthoDB" id="19944at2759"/>
<dbReference type="AlphaFoldDB" id="A0A8T3C1H5"/>
<feature type="coiled-coil region" evidence="3">
    <location>
        <begin position="1064"/>
        <end position="1091"/>
    </location>
</feature>
<organism evidence="5 6">
    <name type="scientific">Dendrobium nobile</name>
    <name type="common">Orchid</name>
    <dbReference type="NCBI Taxonomy" id="94219"/>
    <lineage>
        <taxon>Eukaryota</taxon>
        <taxon>Viridiplantae</taxon>
        <taxon>Streptophyta</taxon>
        <taxon>Embryophyta</taxon>
        <taxon>Tracheophyta</taxon>
        <taxon>Spermatophyta</taxon>
        <taxon>Magnoliopsida</taxon>
        <taxon>Liliopsida</taxon>
        <taxon>Asparagales</taxon>
        <taxon>Orchidaceae</taxon>
        <taxon>Epidendroideae</taxon>
        <taxon>Malaxideae</taxon>
        <taxon>Dendrobiinae</taxon>
        <taxon>Dendrobium</taxon>
    </lineage>
</organism>
<dbReference type="PANTHER" id="PTHR10241:SF25">
    <property type="entry name" value="TOMOSYN, ISOFORM C"/>
    <property type="match status" value="1"/>
</dbReference>
<evidence type="ECO:0000313" key="5">
    <source>
        <dbReference type="EMBL" id="KAI0526907.1"/>
    </source>
</evidence>
<feature type="region of interest" description="Disordered" evidence="4">
    <location>
        <begin position="1003"/>
        <end position="1048"/>
    </location>
</feature>
<evidence type="ECO:0000256" key="3">
    <source>
        <dbReference type="SAM" id="Coils"/>
    </source>
</evidence>
<keyword evidence="6" id="KW-1185">Reference proteome</keyword>
<evidence type="ECO:0000256" key="1">
    <source>
        <dbReference type="ARBA" id="ARBA00008070"/>
    </source>
</evidence>
<reference evidence="5" key="1">
    <citation type="journal article" date="2022" name="Front. Genet.">
        <title>Chromosome-Scale Assembly of the Dendrobium nobile Genome Provides Insights Into the Molecular Mechanism of the Biosynthesis of the Medicinal Active Ingredient of Dendrobium.</title>
        <authorList>
            <person name="Xu Q."/>
            <person name="Niu S.-C."/>
            <person name="Li K.-L."/>
            <person name="Zheng P.-J."/>
            <person name="Zhang X.-J."/>
            <person name="Jia Y."/>
            <person name="Liu Y."/>
            <person name="Niu Y.-X."/>
            <person name="Yu L.-H."/>
            <person name="Chen D.-F."/>
            <person name="Zhang G.-Q."/>
        </authorList>
    </citation>
    <scope>NUCLEOTIDE SEQUENCE</scope>
    <source>
        <tissue evidence="5">Leaf</tissue>
    </source>
</reference>
<dbReference type="SUPFAM" id="SSF50978">
    <property type="entry name" value="WD40 repeat-like"/>
    <property type="match status" value="1"/>
</dbReference>
<dbReference type="CDD" id="cd15873">
    <property type="entry name" value="R-SNARE_STXBP5_6"/>
    <property type="match status" value="1"/>
</dbReference>
<protein>
    <recommendedName>
        <fullName evidence="7">V-SNARE coiled-coil homology domain-containing protein</fullName>
    </recommendedName>
</protein>
<feature type="compositionally biased region" description="Low complexity" evidence="4">
    <location>
        <begin position="1006"/>
        <end position="1015"/>
    </location>
</feature>
<evidence type="ECO:0000313" key="6">
    <source>
        <dbReference type="Proteomes" id="UP000829196"/>
    </source>
</evidence>
<keyword evidence="3" id="KW-0175">Coiled coil</keyword>
<evidence type="ECO:0000256" key="2">
    <source>
        <dbReference type="ARBA" id="ARBA00022483"/>
    </source>
</evidence>
<dbReference type="SUPFAM" id="SSF58038">
    <property type="entry name" value="SNARE fusion complex"/>
    <property type="match status" value="1"/>
</dbReference>
<dbReference type="GO" id="GO:0005886">
    <property type="term" value="C:plasma membrane"/>
    <property type="evidence" value="ECO:0007669"/>
    <property type="project" value="TreeGrafter"/>
</dbReference>
<dbReference type="Proteomes" id="UP000829196">
    <property type="component" value="Unassembled WGS sequence"/>
</dbReference>